<dbReference type="GO" id="GO:0005524">
    <property type="term" value="F:ATP binding"/>
    <property type="evidence" value="ECO:0007669"/>
    <property type="project" value="InterPro"/>
</dbReference>
<keyword evidence="4" id="KW-0238">DNA-binding</keyword>
<evidence type="ECO:0000256" key="5">
    <source>
        <dbReference type="ARBA" id="ARBA00023235"/>
    </source>
</evidence>
<feature type="non-terminal residue" evidence="7">
    <location>
        <position position="224"/>
    </location>
</feature>
<evidence type="ECO:0000256" key="2">
    <source>
        <dbReference type="ARBA" id="ARBA00012895"/>
    </source>
</evidence>
<dbReference type="SUPFAM" id="SSF101904">
    <property type="entry name" value="GyrA/ParC C-terminal domain-like"/>
    <property type="match status" value="1"/>
</dbReference>
<dbReference type="InterPro" id="IPR035516">
    <property type="entry name" value="Gyrase/topoIV_suA_C"/>
</dbReference>
<keyword evidence="5" id="KW-0413">Isomerase</keyword>
<dbReference type="InterPro" id="IPR050220">
    <property type="entry name" value="Type_II_DNA_Topoisomerases"/>
</dbReference>
<dbReference type="GO" id="GO:0005737">
    <property type="term" value="C:cytoplasm"/>
    <property type="evidence" value="ECO:0007669"/>
    <property type="project" value="TreeGrafter"/>
</dbReference>
<dbReference type="Pfam" id="PF00521">
    <property type="entry name" value="DNA_topoisoIV"/>
    <property type="match status" value="1"/>
</dbReference>
<dbReference type="GO" id="GO:0006265">
    <property type="term" value="P:DNA topological change"/>
    <property type="evidence" value="ECO:0007669"/>
    <property type="project" value="InterPro"/>
</dbReference>
<dbReference type="Gene3D" id="1.10.268.10">
    <property type="entry name" value="Topoisomerase, domain 3"/>
    <property type="match status" value="1"/>
</dbReference>
<name>X1TVS7_9ZZZZ</name>
<evidence type="ECO:0000256" key="1">
    <source>
        <dbReference type="ARBA" id="ARBA00000185"/>
    </source>
</evidence>
<dbReference type="FunFam" id="1.10.268.10:FF:000001">
    <property type="entry name" value="DNA gyrase subunit A"/>
    <property type="match status" value="1"/>
</dbReference>
<comment type="caution">
    <text evidence="7">The sequence shown here is derived from an EMBL/GenBank/DDBJ whole genome shotgun (WGS) entry which is preliminary data.</text>
</comment>
<reference evidence="7" key="1">
    <citation type="journal article" date="2014" name="Front. Microbiol.">
        <title>High frequency of phylogenetically diverse reductive dehalogenase-homologous genes in deep subseafloor sedimentary metagenomes.</title>
        <authorList>
            <person name="Kawai M."/>
            <person name="Futagami T."/>
            <person name="Toyoda A."/>
            <person name="Takaki Y."/>
            <person name="Nishi S."/>
            <person name="Hori S."/>
            <person name="Arai W."/>
            <person name="Tsubouchi T."/>
            <person name="Morono Y."/>
            <person name="Uchiyama I."/>
            <person name="Ito T."/>
            <person name="Fujiyama A."/>
            <person name="Inagaki F."/>
            <person name="Takami H."/>
        </authorList>
    </citation>
    <scope>NUCLEOTIDE SEQUENCE</scope>
    <source>
        <strain evidence="7">Expedition CK06-06</strain>
    </source>
</reference>
<organism evidence="7">
    <name type="scientific">marine sediment metagenome</name>
    <dbReference type="NCBI Taxonomy" id="412755"/>
    <lineage>
        <taxon>unclassified sequences</taxon>
        <taxon>metagenomes</taxon>
        <taxon>ecological metagenomes</taxon>
    </lineage>
</organism>
<dbReference type="InterPro" id="IPR013757">
    <property type="entry name" value="Topo_IIA_A_a_sf"/>
</dbReference>
<accession>X1TVS7</accession>
<feature type="domain" description="Topo IIA-type catalytic" evidence="6">
    <location>
        <begin position="1"/>
        <end position="199"/>
    </location>
</feature>
<dbReference type="SUPFAM" id="SSF56719">
    <property type="entry name" value="Type II DNA topoisomerase"/>
    <property type="match status" value="1"/>
</dbReference>
<dbReference type="InterPro" id="IPR013760">
    <property type="entry name" value="Topo_IIA-like_dom_sf"/>
</dbReference>
<evidence type="ECO:0000256" key="4">
    <source>
        <dbReference type="ARBA" id="ARBA00023125"/>
    </source>
</evidence>
<evidence type="ECO:0000313" key="7">
    <source>
        <dbReference type="EMBL" id="GAJ09359.1"/>
    </source>
</evidence>
<comment type="catalytic activity">
    <reaction evidence="1">
        <text>ATP-dependent breakage, passage and rejoining of double-stranded DNA.</text>
        <dbReference type="EC" id="5.6.2.2"/>
    </reaction>
</comment>
<evidence type="ECO:0000256" key="3">
    <source>
        <dbReference type="ARBA" id="ARBA00023029"/>
    </source>
</evidence>
<dbReference type="PROSITE" id="PS52040">
    <property type="entry name" value="TOPO_IIA"/>
    <property type="match status" value="1"/>
</dbReference>
<dbReference type="GO" id="GO:0003677">
    <property type="term" value="F:DNA binding"/>
    <property type="evidence" value="ECO:0007669"/>
    <property type="project" value="UniProtKB-KW"/>
</dbReference>
<gene>
    <name evidence="7" type="ORF">S12H4_54329</name>
</gene>
<dbReference type="PANTHER" id="PTHR43493:SF5">
    <property type="entry name" value="DNA GYRASE SUBUNIT A, CHLOROPLASTIC_MITOCHONDRIAL"/>
    <property type="match status" value="1"/>
</dbReference>
<dbReference type="EC" id="5.6.2.2" evidence="2"/>
<keyword evidence="3" id="KW-0799">Topoisomerase</keyword>
<dbReference type="EMBL" id="BARW01034717">
    <property type="protein sequence ID" value="GAJ09359.1"/>
    <property type="molecule type" value="Genomic_DNA"/>
</dbReference>
<dbReference type="InterPro" id="IPR002205">
    <property type="entry name" value="Topo_IIA_dom_A"/>
</dbReference>
<dbReference type="SMART" id="SM00434">
    <property type="entry name" value="TOP4c"/>
    <property type="match status" value="1"/>
</dbReference>
<dbReference type="PANTHER" id="PTHR43493">
    <property type="entry name" value="DNA GYRASE/TOPOISOMERASE SUBUNIT A"/>
    <property type="match status" value="1"/>
</dbReference>
<dbReference type="GO" id="GO:0003918">
    <property type="term" value="F:DNA topoisomerase type II (double strand cut, ATP-hydrolyzing) activity"/>
    <property type="evidence" value="ECO:0007669"/>
    <property type="project" value="UniProtKB-EC"/>
</dbReference>
<protein>
    <recommendedName>
        <fullName evidence="2">DNA topoisomerase (ATP-hydrolyzing)</fullName>
        <ecNumber evidence="2">5.6.2.2</ecNumber>
    </recommendedName>
</protein>
<sequence>MRVVVELKKDSIPSVIINSLYKNTQLEDTFGIIMLALVDGVPRTLNLLRLIEEYTKHRFDVVVKRTKYELKKAEEREHILQGLLIALDNLDEVIKTIRSSKDVPTARKRLVKDFELTVIQAQAILDLRLHRLTGLERNKIKLEHEQLIERIKELKELLGSKELIYGVIKNELKEIKKKYGDERRTDITADISDIEIEDLIPEEENVISISHSGYIKRLPVATYR</sequence>
<proteinExistence type="predicted"/>
<dbReference type="Gene3D" id="2.120.10.90">
    <property type="entry name" value="DNA gyrase/topoisomerase IV, subunit A, C-terminal"/>
    <property type="match status" value="1"/>
</dbReference>
<dbReference type="GO" id="GO:0009330">
    <property type="term" value="C:DNA topoisomerase type II (double strand cut, ATP-hydrolyzing) complex"/>
    <property type="evidence" value="ECO:0007669"/>
    <property type="project" value="TreeGrafter"/>
</dbReference>
<dbReference type="Gene3D" id="3.30.1360.40">
    <property type="match status" value="1"/>
</dbReference>
<dbReference type="AlphaFoldDB" id="X1TVS7"/>
<evidence type="ECO:0000259" key="6">
    <source>
        <dbReference type="PROSITE" id="PS52040"/>
    </source>
</evidence>